<evidence type="ECO:0000313" key="3">
    <source>
        <dbReference type="EMBL" id="MCG4610525.1"/>
    </source>
</evidence>
<name>A0ABS9MI93_9FIRM</name>
<dbReference type="InterPro" id="IPR001387">
    <property type="entry name" value="Cro/C1-type_HTH"/>
</dbReference>
<sequence length="78" mass="8987">MELKDSLRQLREQHHWKQTELARILGIKRSTYTYYETGKTEPPLSRLLLLSKIYNVSLDTLVGRDQEDGEGPAPSEDA</sequence>
<proteinExistence type="predicted"/>
<comment type="caution">
    <text evidence="3">The sequence shown here is derived from an EMBL/GenBank/DDBJ whole genome shotgun (WGS) entry which is preliminary data.</text>
</comment>
<dbReference type="SMART" id="SM00530">
    <property type="entry name" value="HTH_XRE"/>
    <property type="match status" value="1"/>
</dbReference>
<dbReference type="Gene3D" id="1.10.260.40">
    <property type="entry name" value="lambda repressor-like DNA-binding domains"/>
    <property type="match status" value="1"/>
</dbReference>
<dbReference type="PROSITE" id="PS50943">
    <property type="entry name" value="HTH_CROC1"/>
    <property type="match status" value="1"/>
</dbReference>
<dbReference type="RefSeq" id="WP_087233983.1">
    <property type="nucleotide sequence ID" value="NZ_JAKNHQ010000006.1"/>
</dbReference>
<dbReference type="Pfam" id="PF01381">
    <property type="entry name" value="HTH_3"/>
    <property type="match status" value="1"/>
</dbReference>
<feature type="domain" description="HTH cro/C1-type" evidence="2">
    <location>
        <begin position="7"/>
        <end position="61"/>
    </location>
</feature>
<evidence type="ECO:0000313" key="4">
    <source>
        <dbReference type="Proteomes" id="UP001298681"/>
    </source>
</evidence>
<dbReference type="SUPFAM" id="SSF47413">
    <property type="entry name" value="lambda repressor-like DNA-binding domains"/>
    <property type="match status" value="1"/>
</dbReference>
<gene>
    <name evidence="3" type="ORF">L0P57_06205</name>
</gene>
<protein>
    <submittedName>
        <fullName evidence="3">Helix-turn-helix domain-containing protein</fullName>
    </submittedName>
</protein>
<organism evidence="3 4">
    <name type="scientific">Anaeromassilibacillus senegalensis</name>
    <dbReference type="NCBI Taxonomy" id="1673717"/>
    <lineage>
        <taxon>Bacteria</taxon>
        <taxon>Bacillati</taxon>
        <taxon>Bacillota</taxon>
        <taxon>Clostridia</taxon>
        <taxon>Eubacteriales</taxon>
        <taxon>Acutalibacteraceae</taxon>
        <taxon>Anaeromassilibacillus</taxon>
    </lineage>
</organism>
<dbReference type="PANTHER" id="PTHR46558:SF11">
    <property type="entry name" value="HTH-TYPE TRANSCRIPTIONAL REGULATOR XRE"/>
    <property type="match status" value="1"/>
</dbReference>
<evidence type="ECO:0000256" key="1">
    <source>
        <dbReference type="ARBA" id="ARBA00023125"/>
    </source>
</evidence>
<reference evidence="3 4" key="1">
    <citation type="submission" date="2022-01" db="EMBL/GenBank/DDBJ databases">
        <title>Collection of gut derived symbiotic bacterial strains cultured from healthy donors.</title>
        <authorList>
            <person name="Lin H."/>
            <person name="Kohout C."/>
            <person name="Waligurski E."/>
            <person name="Pamer E.G."/>
        </authorList>
    </citation>
    <scope>NUCLEOTIDE SEQUENCE [LARGE SCALE GENOMIC DNA]</scope>
    <source>
        <strain evidence="3 4">DFI.7.58</strain>
    </source>
</reference>
<evidence type="ECO:0000259" key="2">
    <source>
        <dbReference type="PROSITE" id="PS50943"/>
    </source>
</evidence>
<keyword evidence="4" id="KW-1185">Reference proteome</keyword>
<accession>A0ABS9MI93</accession>
<dbReference type="EMBL" id="JAKNHQ010000006">
    <property type="protein sequence ID" value="MCG4610525.1"/>
    <property type="molecule type" value="Genomic_DNA"/>
</dbReference>
<dbReference type="PANTHER" id="PTHR46558">
    <property type="entry name" value="TRACRIPTIONAL REGULATORY PROTEIN-RELATED-RELATED"/>
    <property type="match status" value="1"/>
</dbReference>
<keyword evidence="1" id="KW-0238">DNA-binding</keyword>
<dbReference type="CDD" id="cd00093">
    <property type="entry name" value="HTH_XRE"/>
    <property type="match status" value="1"/>
</dbReference>
<dbReference type="InterPro" id="IPR010982">
    <property type="entry name" value="Lambda_DNA-bd_dom_sf"/>
</dbReference>
<dbReference type="Proteomes" id="UP001298681">
    <property type="component" value="Unassembled WGS sequence"/>
</dbReference>